<dbReference type="EMBL" id="CP000859">
    <property type="protein sequence ID" value="ABW68572.1"/>
    <property type="molecule type" value="Genomic_DNA"/>
</dbReference>
<evidence type="ECO:0000313" key="2">
    <source>
        <dbReference type="EMBL" id="ABW68572.1"/>
    </source>
</evidence>
<gene>
    <name evidence="2" type="ordered locus">Dole_2769</name>
</gene>
<dbReference type="Gene3D" id="1.20.1270.370">
    <property type="match status" value="1"/>
</dbReference>
<dbReference type="InterPro" id="IPR010327">
    <property type="entry name" value="FldB/FldC_alpha/beta"/>
</dbReference>
<name>A8ZXU5_DESOH</name>
<protein>
    <submittedName>
        <fullName evidence="2">2-hydroxyglutaryl-CoA dehydratase D-component</fullName>
    </submittedName>
</protein>
<evidence type="ECO:0000313" key="3">
    <source>
        <dbReference type="Proteomes" id="UP000008561"/>
    </source>
</evidence>
<proteinExistence type="inferred from homology"/>
<organism evidence="2 3">
    <name type="scientific">Desulfosudis oleivorans (strain DSM 6200 / JCM 39069 / Hxd3)</name>
    <name type="common">Desulfococcus oleovorans</name>
    <dbReference type="NCBI Taxonomy" id="96561"/>
    <lineage>
        <taxon>Bacteria</taxon>
        <taxon>Pseudomonadati</taxon>
        <taxon>Thermodesulfobacteriota</taxon>
        <taxon>Desulfobacteria</taxon>
        <taxon>Desulfobacterales</taxon>
        <taxon>Desulfosudaceae</taxon>
        <taxon>Desulfosudis</taxon>
    </lineage>
</organism>
<comment type="similarity">
    <text evidence="1">Belongs to the FldB/FldC dehydratase alpha/beta subunit family.</text>
</comment>
<evidence type="ECO:0000256" key="1">
    <source>
        <dbReference type="ARBA" id="ARBA00005806"/>
    </source>
</evidence>
<sequence>MTNSFYEATTTVCNQSIQEWQSSGKKIVGYTCSYVPPEIFHAAGILPVRIRGIETEGTDIGDAYFGPFICSFPKCILQLAGKGKYNFLSGVIITPGCDAMRRLDECWRKAGEDYPGIVPPFFYYFDVPHKTLPHGMKWFKEELLTLIAGVEQHFSVTVDTDGLHQAIALYNRGRMLLKELEEIRTRPEVPITGTEAFAVAVAGTVLPRDLYTEQLQQLLEDLKTRPSVSTGKKRILVIGSISDDIQIVELIEKNPTAIVVAENLCFGVRYEGNLVAETGDPVEAMAEGYLGECTCPRMFGKYQERLAILKAKIDAAAIDGVIMQNIRFCDLHGSEHGLLERDLEKAGIPCLKIEREYGPLTDTGRMQMRIQAFLERIST</sequence>
<dbReference type="Proteomes" id="UP000008561">
    <property type="component" value="Chromosome"/>
</dbReference>
<dbReference type="AlphaFoldDB" id="A8ZXU5"/>
<dbReference type="PANTHER" id="PTHR30548:SF1">
    <property type="entry name" value="DEHYDRATASE SUBUNIT MJ0007-RELATED"/>
    <property type="match status" value="1"/>
</dbReference>
<dbReference type="Gene3D" id="3.40.50.11900">
    <property type="match status" value="1"/>
</dbReference>
<dbReference type="HOGENOM" id="CLU_053697_0_0_7"/>
<dbReference type="eggNOG" id="COG1775">
    <property type="taxonomic scope" value="Bacteria"/>
</dbReference>
<reference evidence="2 3" key="1">
    <citation type="submission" date="2007-10" db="EMBL/GenBank/DDBJ databases">
        <title>Complete sequence of Desulfococcus oleovorans Hxd3.</title>
        <authorList>
            <consortium name="US DOE Joint Genome Institute"/>
            <person name="Copeland A."/>
            <person name="Lucas S."/>
            <person name="Lapidus A."/>
            <person name="Barry K."/>
            <person name="Glavina del Rio T."/>
            <person name="Dalin E."/>
            <person name="Tice H."/>
            <person name="Pitluck S."/>
            <person name="Kiss H."/>
            <person name="Brettin T."/>
            <person name="Bruce D."/>
            <person name="Detter J.C."/>
            <person name="Han C."/>
            <person name="Schmutz J."/>
            <person name="Larimer F."/>
            <person name="Land M."/>
            <person name="Hauser L."/>
            <person name="Kyrpides N."/>
            <person name="Kim E."/>
            <person name="Wawrik B."/>
            <person name="Richardson P."/>
        </authorList>
    </citation>
    <scope>NUCLEOTIDE SEQUENCE [LARGE SCALE GENOMIC DNA]</scope>
    <source>
        <strain evidence="3">DSM 6200 / JCM 39069 / Hxd3</strain>
    </source>
</reference>
<dbReference type="STRING" id="96561.Dole_2769"/>
<dbReference type="PANTHER" id="PTHR30548">
    <property type="entry name" value="2-HYDROXYGLUTARYL-COA DEHYDRATASE, D-COMPONENT-RELATED"/>
    <property type="match status" value="1"/>
</dbReference>
<dbReference type="RefSeq" id="WP_012176183.1">
    <property type="nucleotide sequence ID" value="NC_009943.1"/>
</dbReference>
<dbReference type="Pfam" id="PF06050">
    <property type="entry name" value="HGD-D"/>
    <property type="match status" value="1"/>
</dbReference>
<accession>A8ZXU5</accession>
<dbReference type="OrthoDB" id="9810278at2"/>
<dbReference type="Gene3D" id="3.40.50.11890">
    <property type="match status" value="1"/>
</dbReference>
<dbReference type="KEGG" id="dol:Dole_2769"/>
<keyword evidence="3" id="KW-1185">Reference proteome</keyword>